<reference evidence="15" key="1">
    <citation type="journal article" date="2019" name="Int. J. Syst. Evol. Microbiol.">
        <title>The Global Catalogue of Microorganisms (GCM) 10K type strain sequencing project: providing services to taxonomists for standard genome sequencing and annotation.</title>
        <authorList>
            <consortium name="The Broad Institute Genomics Platform"/>
            <consortium name="The Broad Institute Genome Sequencing Center for Infectious Disease"/>
            <person name="Wu L."/>
            <person name="Ma J."/>
        </authorList>
    </citation>
    <scope>NUCLEOTIDE SEQUENCE [LARGE SCALE GENOMIC DNA]</scope>
    <source>
        <strain evidence="15">CGMCC 1.12750</strain>
    </source>
</reference>
<accession>A0ABW2UM13</accession>
<dbReference type="InterPro" id="IPR036907">
    <property type="entry name" value="5'-Nucleotdase_C_sf"/>
</dbReference>
<evidence type="ECO:0000256" key="9">
    <source>
        <dbReference type="ARBA" id="ARBA00022801"/>
    </source>
</evidence>
<keyword evidence="7" id="KW-0732">Signal</keyword>
<comment type="subcellular location">
    <subcellularLocation>
        <location evidence="4">Cell envelope</location>
    </subcellularLocation>
</comment>
<dbReference type="Proteomes" id="UP001596516">
    <property type="component" value="Unassembled WGS sequence"/>
</dbReference>
<dbReference type="PANTHER" id="PTHR11575:SF6">
    <property type="entry name" value="2',3'-CYCLIC-NUCLEOTIDE 2'-PHOSPHODIESTERASE_3'-NUCLEOTIDASE"/>
    <property type="match status" value="1"/>
</dbReference>
<keyword evidence="15" id="KW-1185">Reference proteome</keyword>
<dbReference type="InterPro" id="IPR006146">
    <property type="entry name" value="5'-Nucleotdase_CS"/>
</dbReference>
<feature type="domain" description="5'-Nucleotidase C-terminal" evidence="13">
    <location>
        <begin position="414"/>
        <end position="545"/>
    </location>
</feature>
<evidence type="ECO:0000259" key="13">
    <source>
        <dbReference type="Pfam" id="PF02872"/>
    </source>
</evidence>
<evidence type="ECO:0000256" key="6">
    <source>
        <dbReference type="ARBA" id="ARBA00022723"/>
    </source>
</evidence>
<dbReference type="SUPFAM" id="SSF55816">
    <property type="entry name" value="5'-nucleotidase (syn. UDP-sugar hydrolase), C-terminal domain"/>
    <property type="match status" value="1"/>
</dbReference>
<protein>
    <submittedName>
        <fullName evidence="14">Bifunctional 2',3'-cyclic-nucleotide 2'-phosphodiesterase/3'-nucleotidase</fullName>
    </submittedName>
</protein>
<dbReference type="PANTHER" id="PTHR11575">
    <property type="entry name" value="5'-NUCLEOTIDASE-RELATED"/>
    <property type="match status" value="1"/>
</dbReference>
<dbReference type="CDD" id="cd07410">
    <property type="entry name" value="MPP_CpdB_N"/>
    <property type="match status" value="1"/>
</dbReference>
<dbReference type="InterPro" id="IPR041827">
    <property type="entry name" value="CpdB_N"/>
</dbReference>
<evidence type="ECO:0000256" key="4">
    <source>
        <dbReference type="ARBA" id="ARBA00004196"/>
    </source>
</evidence>
<evidence type="ECO:0000256" key="5">
    <source>
        <dbReference type="ARBA" id="ARBA00006654"/>
    </source>
</evidence>
<dbReference type="EMBL" id="JBHTFQ010000010">
    <property type="protein sequence ID" value="MFC7705792.1"/>
    <property type="molecule type" value="Genomic_DNA"/>
</dbReference>
<feature type="domain" description="Calcineurin-like phosphoesterase" evidence="12">
    <location>
        <begin position="18"/>
        <end position="259"/>
    </location>
</feature>
<dbReference type="PROSITE" id="PS00786">
    <property type="entry name" value="5_NUCLEOTIDASE_2"/>
    <property type="match status" value="1"/>
</dbReference>
<comment type="catalytic activity">
    <reaction evidence="2">
        <text>a nucleoside 2',3'-cyclic phosphate + H2O = a nucleoside 3'-phosphate + H(+)</text>
        <dbReference type="Rhea" id="RHEA:19621"/>
        <dbReference type="ChEBI" id="CHEBI:15377"/>
        <dbReference type="ChEBI" id="CHEBI:15378"/>
        <dbReference type="ChEBI" id="CHEBI:66949"/>
        <dbReference type="ChEBI" id="CHEBI:66954"/>
        <dbReference type="EC" id="3.1.4.16"/>
    </reaction>
</comment>
<comment type="catalytic activity">
    <reaction evidence="1">
        <text>a ribonucleoside 3'-phosphate + H2O = a ribonucleoside + phosphate</text>
        <dbReference type="Rhea" id="RHEA:10144"/>
        <dbReference type="ChEBI" id="CHEBI:13197"/>
        <dbReference type="ChEBI" id="CHEBI:15377"/>
        <dbReference type="ChEBI" id="CHEBI:18254"/>
        <dbReference type="ChEBI" id="CHEBI:43474"/>
        <dbReference type="EC" id="3.1.3.6"/>
    </reaction>
</comment>
<comment type="similarity">
    <text evidence="5 11">Belongs to the 5'-nucleotidase family.</text>
</comment>
<keyword evidence="9 11" id="KW-0378">Hydrolase</keyword>
<evidence type="ECO:0000256" key="3">
    <source>
        <dbReference type="ARBA" id="ARBA00001968"/>
    </source>
</evidence>
<sequence length="627" mass="67146">MTNRSLISGRSDAPLVQLRVLETTDLHLNLLPFDYYTNRPHDSFSLAQAATLIAQLRKEVSNSLLFDNGDFLQGTPMGDYVAQNVGPRPGEIHPAIAAMNAIGYDAATLGNHEFNYGLPFLQAALAEAAFPLVCANVLTHAGVTPSEDIPLVAPYRILDRQVLDEAGRPHPLRIGVIGFAPPQIDTWDKAQLQGCIVTRDIVQSARFWVPEMKRAGADIVLALCHSGIAADQPEHRAEDAALPLAAVAGIDALLIGHSHLTFPSPCFAGVAGVDAELGTLAGKPAVMAGSGGSHVGVIDLVLERLRCGWRIADYLVRVAPVRQAPQHPPLAQHPAVVAAAAPAHAGTLAYIREPVGLLKVPLHSYFASVMATPALGLVGEAQREDVEAALADTELALLPVLSAVSTFKAGGRSGPGYFSHISPGTLALRSLSDIYTYPNTLQAVRVTGAGLRRWLERSAAFFRTISPGARDIPLIEPDFPCYNFDTILGLTYDIDLSRPPLDDQEAPGAGTGRITNLRYRGRLVSPSEQFIVATNDYRAAGSGGILNDAEVIYSSRRPVRDILRGHVTARGPLAPAAPKVWRFRPMPGATVTFRTSPQAVHHLGELPLVAEYLGENDDGFAEVRLHL</sequence>
<keyword evidence="8 11" id="KW-0547">Nucleotide-binding</keyword>
<proteinExistence type="inferred from homology"/>
<dbReference type="Pfam" id="PF02872">
    <property type="entry name" value="5_nucleotid_C"/>
    <property type="match status" value="1"/>
</dbReference>
<dbReference type="InterPro" id="IPR004843">
    <property type="entry name" value="Calcineurin-like_PHP"/>
</dbReference>
<dbReference type="RefSeq" id="WP_377406058.1">
    <property type="nucleotide sequence ID" value="NZ_JBHTFQ010000010.1"/>
</dbReference>
<gene>
    <name evidence="14" type="ORF">ACFQXB_16545</name>
</gene>
<keyword evidence="6" id="KW-0479">Metal-binding</keyword>
<dbReference type="PRINTS" id="PR01607">
    <property type="entry name" value="APYRASEFAMLY"/>
</dbReference>
<dbReference type="SUPFAM" id="SSF56300">
    <property type="entry name" value="Metallo-dependent phosphatases"/>
    <property type="match status" value="1"/>
</dbReference>
<evidence type="ECO:0000256" key="2">
    <source>
        <dbReference type="ARBA" id="ARBA00001730"/>
    </source>
</evidence>
<evidence type="ECO:0000256" key="8">
    <source>
        <dbReference type="ARBA" id="ARBA00022741"/>
    </source>
</evidence>
<evidence type="ECO:0000313" key="15">
    <source>
        <dbReference type="Proteomes" id="UP001596516"/>
    </source>
</evidence>
<keyword evidence="10" id="KW-0511">Multifunctional enzyme</keyword>
<comment type="cofactor">
    <cofactor evidence="3">
        <name>a divalent metal cation</name>
        <dbReference type="ChEBI" id="CHEBI:60240"/>
    </cofactor>
</comment>
<evidence type="ECO:0000256" key="11">
    <source>
        <dbReference type="RuleBase" id="RU362119"/>
    </source>
</evidence>
<dbReference type="InterPro" id="IPR008334">
    <property type="entry name" value="5'-Nucleotdase_C"/>
</dbReference>
<organism evidence="14 15">
    <name type="scientific">Plastorhodobacter daqingensis</name>
    <dbReference type="NCBI Taxonomy" id="1387281"/>
    <lineage>
        <taxon>Bacteria</taxon>
        <taxon>Pseudomonadati</taxon>
        <taxon>Pseudomonadota</taxon>
        <taxon>Alphaproteobacteria</taxon>
        <taxon>Rhodobacterales</taxon>
        <taxon>Paracoccaceae</taxon>
        <taxon>Plastorhodobacter</taxon>
    </lineage>
</organism>
<dbReference type="InterPro" id="IPR006179">
    <property type="entry name" value="5_nucleotidase/apyrase"/>
</dbReference>
<dbReference type="InterPro" id="IPR029052">
    <property type="entry name" value="Metallo-depent_PP-like"/>
</dbReference>
<evidence type="ECO:0000313" key="14">
    <source>
        <dbReference type="EMBL" id="MFC7705792.1"/>
    </source>
</evidence>
<evidence type="ECO:0000256" key="1">
    <source>
        <dbReference type="ARBA" id="ARBA00000527"/>
    </source>
</evidence>
<dbReference type="Gene3D" id="3.60.21.10">
    <property type="match status" value="1"/>
</dbReference>
<dbReference type="NCBIfam" id="NF006938">
    <property type="entry name" value="PRK09420.1"/>
    <property type="match status" value="1"/>
</dbReference>
<evidence type="ECO:0000256" key="7">
    <source>
        <dbReference type="ARBA" id="ARBA00022729"/>
    </source>
</evidence>
<dbReference type="Pfam" id="PF00149">
    <property type="entry name" value="Metallophos"/>
    <property type="match status" value="1"/>
</dbReference>
<dbReference type="Gene3D" id="3.90.780.10">
    <property type="entry name" value="5'-Nucleotidase, C-terminal domain"/>
    <property type="match status" value="1"/>
</dbReference>
<evidence type="ECO:0000259" key="12">
    <source>
        <dbReference type="Pfam" id="PF00149"/>
    </source>
</evidence>
<name>A0ABW2UM13_9RHOB</name>
<evidence type="ECO:0000256" key="10">
    <source>
        <dbReference type="ARBA" id="ARBA00023268"/>
    </source>
</evidence>
<comment type="caution">
    <text evidence="14">The sequence shown here is derived from an EMBL/GenBank/DDBJ whole genome shotgun (WGS) entry which is preliminary data.</text>
</comment>